<proteinExistence type="predicted"/>
<reference evidence="1" key="1">
    <citation type="submission" date="2021-06" db="EMBL/GenBank/DDBJ databases">
        <authorList>
            <person name="Kallberg Y."/>
            <person name="Tangrot J."/>
            <person name="Rosling A."/>
        </authorList>
    </citation>
    <scope>NUCLEOTIDE SEQUENCE</scope>
    <source>
        <strain evidence="1">MA461A</strain>
    </source>
</reference>
<evidence type="ECO:0000313" key="2">
    <source>
        <dbReference type="Proteomes" id="UP000789920"/>
    </source>
</evidence>
<feature type="non-terminal residue" evidence="1">
    <location>
        <position position="237"/>
    </location>
</feature>
<gene>
    <name evidence="1" type="ORF">RPERSI_LOCUS29820</name>
</gene>
<organism evidence="1 2">
    <name type="scientific">Racocetra persica</name>
    <dbReference type="NCBI Taxonomy" id="160502"/>
    <lineage>
        <taxon>Eukaryota</taxon>
        <taxon>Fungi</taxon>
        <taxon>Fungi incertae sedis</taxon>
        <taxon>Mucoromycota</taxon>
        <taxon>Glomeromycotina</taxon>
        <taxon>Glomeromycetes</taxon>
        <taxon>Diversisporales</taxon>
        <taxon>Gigasporaceae</taxon>
        <taxon>Racocetra</taxon>
    </lineage>
</organism>
<sequence>DNLLVGGIKSDQIFGLTLAENGFFWLVEYDGIFGLGFDSLNNFNTTSTFSKMVKQKAVKNPYFSLHLNGEGDAGTLTLGDIDTTKFAGKLSYNKVSTLKGKYVYWMTNVDDISINGKKLKYKKRMAIFDTSSRVVFMSFGDADTYHKSIKGSRLVFDDAGGTYIVPCNTTDKVDYIFSGINYPSTLIFSQYENICYSSVQYADFVDDSTWIIGGSFLRDVYSVYNIKDFTIGLAPAS</sequence>
<keyword evidence="2" id="KW-1185">Reference proteome</keyword>
<comment type="caution">
    <text evidence="1">The sequence shown here is derived from an EMBL/GenBank/DDBJ whole genome shotgun (WGS) entry which is preliminary data.</text>
</comment>
<accession>A0ACA9SD94</accession>
<evidence type="ECO:0000313" key="1">
    <source>
        <dbReference type="EMBL" id="CAG8836134.1"/>
    </source>
</evidence>
<protein>
    <submittedName>
        <fullName evidence="1">14040_t:CDS:1</fullName>
    </submittedName>
</protein>
<dbReference type="EMBL" id="CAJVQC010113760">
    <property type="protein sequence ID" value="CAG8836134.1"/>
    <property type="molecule type" value="Genomic_DNA"/>
</dbReference>
<dbReference type="Proteomes" id="UP000789920">
    <property type="component" value="Unassembled WGS sequence"/>
</dbReference>
<feature type="non-terminal residue" evidence="1">
    <location>
        <position position="1"/>
    </location>
</feature>
<name>A0ACA9SD94_9GLOM</name>